<reference evidence="10 11" key="1">
    <citation type="submission" date="2014-02" db="EMBL/GenBank/DDBJ databases">
        <title>Transposable element dynamics among asymbiotic and ectomycorrhizal Amanita fungi.</title>
        <authorList>
            <consortium name="DOE Joint Genome Institute"/>
            <person name="Hess J."/>
            <person name="Skrede I."/>
            <person name="Wolfe B."/>
            <person name="LaButti K."/>
            <person name="Ohm R.A."/>
            <person name="Grigoriev I.V."/>
            <person name="Pringle A."/>
        </authorList>
    </citation>
    <scope>NUCLEOTIDE SEQUENCE [LARGE SCALE GENOMIC DNA]</scope>
    <source>
        <strain evidence="10 11">SKay4041</strain>
    </source>
</reference>
<dbReference type="EMBL" id="KZ301982">
    <property type="protein sequence ID" value="PFH52051.1"/>
    <property type="molecule type" value="Genomic_DNA"/>
</dbReference>
<dbReference type="SMART" id="SM01281">
    <property type="entry name" value="Med12"/>
    <property type="match status" value="1"/>
</dbReference>
<evidence type="ECO:0000256" key="1">
    <source>
        <dbReference type="ARBA" id="ARBA00004123"/>
    </source>
</evidence>
<protein>
    <recommendedName>
        <fullName evidence="3">Mediator of RNA polymerase II transcription subunit 12</fullName>
    </recommendedName>
    <alternativeName>
        <fullName evidence="7">Mediator complex subunit 12</fullName>
    </alternativeName>
</protein>
<dbReference type="GO" id="GO:0006357">
    <property type="term" value="P:regulation of transcription by RNA polymerase II"/>
    <property type="evidence" value="ECO:0007669"/>
    <property type="project" value="InterPro"/>
</dbReference>
<evidence type="ECO:0000256" key="4">
    <source>
        <dbReference type="ARBA" id="ARBA00023015"/>
    </source>
</evidence>
<evidence type="ECO:0000256" key="7">
    <source>
        <dbReference type="ARBA" id="ARBA00032010"/>
    </source>
</evidence>
<evidence type="ECO:0000313" key="10">
    <source>
        <dbReference type="EMBL" id="PFH52051.1"/>
    </source>
</evidence>
<proteinExistence type="inferred from homology"/>
<organism evidence="10 11">
    <name type="scientific">Amanita thiersii Skay4041</name>
    <dbReference type="NCBI Taxonomy" id="703135"/>
    <lineage>
        <taxon>Eukaryota</taxon>
        <taxon>Fungi</taxon>
        <taxon>Dikarya</taxon>
        <taxon>Basidiomycota</taxon>
        <taxon>Agaricomycotina</taxon>
        <taxon>Agaricomycetes</taxon>
        <taxon>Agaricomycetidae</taxon>
        <taxon>Agaricales</taxon>
        <taxon>Pluteineae</taxon>
        <taxon>Amanitaceae</taxon>
        <taxon>Amanita</taxon>
    </lineage>
</organism>
<evidence type="ECO:0000256" key="2">
    <source>
        <dbReference type="ARBA" id="ARBA00010289"/>
    </source>
</evidence>
<name>A0A2A9NUS1_9AGAR</name>
<dbReference type="PANTHER" id="PTHR46567:SF1">
    <property type="entry name" value="MEDIATOR OF RNA POLYMERASE II TRANSCRIPTION SUBUNIT 12"/>
    <property type="match status" value="1"/>
</dbReference>
<evidence type="ECO:0000256" key="5">
    <source>
        <dbReference type="ARBA" id="ARBA00023163"/>
    </source>
</evidence>
<evidence type="ECO:0000313" key="11">
    <source>
        <dbReference type="Proteomes" id="UP000242287"/>
    </source>
</evidence>
<feature type="compositionally biased region" description="Polar residues" evidence="8">
    <location>
        <begin position="1555"/>
        <end position="1568"/>
    </location>
</feature>
<feature type="region of interest" description="Disordered" evidence="8">
    <location>
        <begin position="1516"/>
        <end position="1578"/>
    </location>
</feature>
<dbReference type="Pfam" id="PF09497">
    <property type="entry name" value="Med12"/>
    <property type="match status" value="1"/>
</dbReference>
<keyword evidence="6" id="KW-0539">Nucleus</keyword>
<keyword evidence="11" id="KW-1185">Reference proteome</keyword>
<dbReference type="PANTHER" id="PTHR46567">
    <property type="entry name" value="MEDIATOR OF RNA POLYMERASE II TRANSCRIPTION SUBUNIT 12"/>
    <property type="match status" value="1"/>
</dbReference>
<keyword evidence="4" id="KW-0805">Transcription regulation</keyword>
<accession>A0A2A9NUS1</accession>
<sequence length="1614" mass="181216">MTDQVQDESSPPLIYDSRPAAWLQKIHSTADLGYAGYFPARPGQEEDILSVKTVKYGFTTESRVSAESFSAKAMINEAFHSDEAFIKLDELMNELFTRRAERLPSVPASAFRLPTRVTLNEARRQTWFRDLANPDVPLHKLGKSVPHGAKGHDLLDLLHTNNVAISRAVWFLRVFGANETAGLRTKPAYNPTQYSIDWATVVTSYMKKQLSDIALPSAPRPGLNIKQTFKGVLSDPDSRERWISRFGYCLQLLRHFYSEGMVDKRTFLVWLAQQMAICNLAQAGFLTRIADEYLVDIFESRALAHSFLDACLAKLSEIRSSGTAQINLVNTEAVLQSLVQRMCLSIPDAFVSPRLWTTYSVVLNEAINAAIMNSSNSQHVEQSRSIVQRNVMEHFSTVKHRNEAMLLFDLPVQVPDRLGSAVSDIKLLNSISEKTDLNTISFLQCLTEDMAHFAAKIDIVFTWSISSHQYGDHRPFAAVTLIKLWREKFCERASRRDLLSPDHSLQDILFDWLDTCEAAGEKHNTKSVVMLYSLLIDHGLFHFPAYIQRLIARGESGLSFTEDNESRHRAFVRCLPLLDSDPSLISQRKVLLYGVRAREIPEETNERQIRKEIRGVLPCLFGGQSLIEPITHTELQSRCDSMVIACRYEQVRIIRQWLLPCLLRFISNQNDHSAMLQVLPISIELMAFAKCFDSILEFMLEILRNAISVEVIPAVLDNLRRYSDIWQCMGVMEHIVSELDNAHQLLKARGQQSRLPLDLLEMDGGRYLSPVSHDRISSDIAHFTSALRPVTNHSEPVPGVLPEIHRLGTQSNPDGPSLLANSLWIKYRTSPDWGWKVWDNSITALQKIATSEHVPEDMDAQALRYAVFLWHVDQHLPTGLDNQVLQWFGDDGQAQLSNFSTEAWNILAGVLYHLILRRALRITTILKGLIFPALQQGASVQDVQLFPEDSTVKSIRAAITICWTLLVQDNSTEHMTFSEIHAIQCMESRRKMVYSEPFFSSLIQNIPILILLENNACIPGDLRVQAKQLRFKLCQSQPFRQGAYRNLNATREAFEQLSQANGDGLGRTIVAGLRMALCDTTQDEELEHWLSSSCHYLSPWKLAASSIILQLTLKQLGRGFAGESTWEYAKSSLDKVSHELFNRRITFEEAFYIGEISKGVGDVVAGKLMTSGLKRVAEILLRPTASQDVLIDCLRYAMEVLRAVLYIAGPSNDGFISIPGFESPLHEELIHAVRYKFECIKTMTNAFSNDCTVMTPALTTLARLLQLVLSFRGTWTTKAKSDGISLPILLFQLALRLSRGSDEEVAIYPLVIDTLYYLLDEIPLDTKFGFDPFRHYPDYAVADVPIDIPLDYRKQLLALLPHLPPNNSVADLVTTSWDQSGNQIHGAPVVNRPWEWVENLGELPIVEMKEEQREREEKDRMLGKRPFKNAGSLSLELFNAKITGDGLLPGTAEGEVLSAVRSFEDGLSVESIFRRDLRETRVHPDDGGALFSPSVRVTEDVVGDIEMAVSAFASGGSRTERRMIQKSSPASSVASRSSAWMSSGKQSPGYGRITDSASEAENNSTRSGMHSKRKLDAMSMSDDEIEIIEGPVAVVSGSGLKKTKSKVGKGKGKK</sequence>
<dbReference type="GO" id="GO:0003712">
    <property type="term" value="F:transcription coregulator activity"/>
    <property type="evidence" value="ECO:0007669"/>
    <property type="project" value="InterPro"/>
</dbReference>
<evidence type="ECO:0000259" key="9">
    <source>
        <dbReference type="SMART" id="SM01281"/>
    </source>
</evidence>
<dbReference type="OrthoDB" id="20828at2759"/>
<comment type="similarity">
    <text evidence="2">Belongs to the Mediator complex subunit 12 family.</text>
</comment>
<evidence type="ECO:0000256" key="6">
    <source>
        <dbReference type="ARBA" id="ARBA00023242"/>
    </source>
</evidence>
<feature type="domain" description="Mediator complex subunit Med12" evidence="9">
    <location>
        <begin position="110"/>
        <end position="173"/>
    </location>
</feature>
<dbReference type="GO" id="GO:0016592">
    <property type="term" value="C:mediator complex"/>
    <property type="evidence" value="ECO:0007669"/>
    <property type="project" value="InterPro"/>
</dbReference>
<gene>
    <name evidence="10" type="ORF">AMATHDRAFT_57831</name>
</gene>
<feature type="compositionally biased region" description="Low complexity" evidence="8">
    <location>
        <begin position="1527"/>
        <end position="1543"/>
    </location>
</feature>
<comment type="subcellular location">
    <subcellularLocation>
        <location evidence="1">Nucleus</location>
    </subcellularLocation>
</comment>
<keyword evidence="5" id="KW-0804">Transcription</keyword>
<dbReference type="Proteomes" id="UP000242287">
    <property type="component" value="Unassembled WGS sequence"/>
</dbReference>
<evidence type="ECO:0000256" key="8">
    <source>
        <dbReference type="SAM" id="MobiDB-lite"/>
    </source>
</evidence>
<dbReference type="InterPro" id="IPR019035">
    <property type="entry name" value="Mediator_Med12"/>
</dbReference>
<evidence type="ECO:0000256" key="3">
    <source>
        <dbReference type="ARBA" id="ARBA00019622"/>
    </source>
</evidence>
<dbReference type="STRING" id="703135.A0A2A9NUS1"/>